<dbReference type="InterPro" id="IPR038469">
    <property type="entry name" value="tRNAHis_GuaTrfase_Thg1_sf"/>
</dbReference>
<keyword evidence="6 10" id="KW-0479">Metal-binding</keyword>
<name>A0A1J1GPU9_PLAGA</name>
<comment type="caution">
    <text evidence="15">The sequence shown here is derived from an EMBL/GenBank/DDBJ whole genome shotgun (WGS) entry which is preliminary data.</text>
</comment>
<dbReference type="GO" id="GO:0008193">
    <property type="term" value="F:tRNA guanylyltransferase activity"/>
    <property type="evidence" value="ECO:0007669"/>
    <property type="project" value="UniProtKB-UniRule"/>
</dbReference>
<dbReference type="Pfam" id="PF14413">
    <property type="entry name" value="Thg1C"/>
    <property type="match status" value="1"/>
</dbReference>
<evidence type="ECO:0000313" key="16">
    <source>
        <dbReference type="Proteomes" id="UP000220797"/>
    </source>
</evidence>
<evidence type="ECO:0000256" key="5">
    <source>
        <dbReference type="ARBA" id="ARBA00022695"/>
    </source>
</evidence>
<dbReference type="GeneID" id="39730364"/>
<keyword evidence="8 10" id="KW-0460">Magnesium</keyword>
<keyword evidence="16" id="KW-1185">Reference proteome</keyword>
<feature type="binding site" evidence="12">
    <location>
        <position position="29"/>
    </location>
    <ligand>
        <name>Mg(2+)</name>
        <dbReference type="ChEBI" id="CHEBI:18420"/>
        <label>2</label>
        <note>catalytic</note>
    </ligand>
</feature>
<comment type="similarity">
    <text evidence="1 10">Belongs to the tRNA(His) guanylyltransferase family.</text>
</comment>
<feature type="binding site" evidence="12">
    <location>
        <position position="76"/>
    </location>
    <ligand>
        <name>Mg(2+)</name>
        <dbReference type="ChEBI" id="CHEBI:18420"/>
        <label>1</label>
        <note>catalytic</note>
    </ligand>
</feature>
<dbReference type="VEuPathDB" id="PlasmoDB:PGAL8A_00183700"/>
<evidence type="ECO:0000256" key="7">
    <source>
        <dbReference type="ARBA" id="ARBA00022741"/>
    </source>
</evidence>
<dbReference type="InterPro" id="IPR025845">
    <property type="entry name" value="Thg1_C_dom"/>
</dbReference>
<dbReference type="GO" id="GO:0006400">
    <property type="term" value="P:tRNA modification"/>
    <property type="evidence" value="ECO:0007669"/>
    <property type="project" value="UniProtKB-UniRule"/>
</dbReference>
<evidence type="ECO:0000313" key="15">
    <source>
        <dbReference type="EMBL" id="CRG94445.1"/>
    </source>
</evidence>
<dbReference type="GO" id="GO:0005525">
    <property type="term" value="F:GTP binding"/>
    <property type="evidence" value="ECO:0007669"/>
    <property type="project" value="UniProtKB-UniRule"/>
</dbReference>
<keyword evidence="3 10" id="KW-0808">Transferase</keyword>
<evidence type="ECO:0000256" key="12">
    <source>
        <dbReference type="PIRSR" id="PIRSR028980-2"/>
    </source>
</evidence>
<protein>
    <recommendedName>
        <fullName evidence="2 10">tRNA(His) guanylyltransferase</fullName>
        <ecNumber evidence="2 10">2.7.7.79</ecNumber>
    </recommendedName>
    <alternativeName>
        <fullName evidence="10">tRNA-histidine guanylyltransferase</fullName>
    </alternativeName>
</protein>
<sequence>MANSKFSYVKLYEEEKKILFNCFFVLRIDGCDFKNFIKDHEYNKPNDIKGLNLMNECAIEVLKKFSEIDLCYGHSDEYSFLFRKTTKLWNRRYNKILSNVVSYFTSSFVHKWKNFFKKDLVYLPCFDARIITYPSEKEIKDYFSWRQVDCHINTQYNECFWNLILKDNYTNEEAHKFLLTTQTKDKNELLFTRFNINYNNIPEIFRRGTIIIRNKNFQKKITPNIKFNKEFDNTTKLDQHQSIKDNCNINTSVHFKDNFNLYSNENIVDNSDMKFNQELNDNLSKFIISHENLISEKFWNKYSYIFKTKEKKEEQQS</sequence>
<evidence type="ECO:0000256" key="2">
    <source>
        <dbReference type="ARBA" id="ARBA00012511"/>
    </source>
</evidence>
<feature type="binding site" evidence="12">
    <location>
        <position position="76"/>
    </location>
    <ligand>
        <name>Mg(2+)</name>
        <dbReference type="ChEBI" id="CHEBI:18420"/>
        <label>2</label>
        <note>catalytic</note>
    </ligand>
</feature>
<dbReference type="EMBL" id="CVMV01000023">
    <property type="protein sequence ID" value="CRG94445.1"/>
    <property type="molecule type" value="Genomic_DNA"/>
</dbReference>
<accession>A0A1J1GPU9</accession>
<dbReference type="Pfam" id="PF04446">
    <property type="entry name" value="Thg1"/>
    <property type="match status" value="1"/>
</dbReference>
<dbReference type="OrthoDB" id="62560at2759"/>
<gene>
    <name evidence="15" type="ORF">PGAL8A_00183700</name>
</gene>
<feature type="domain" description="tRNAHis guanylyltransferase catalytic" evidence="13">
    <location>
        <begin position="7"/>
        <end position="134"/>
    </location>
</feature>
<dbReference type="InterPro" id="IPR024956">
    <property type="entry name" value="tRNAHis_GuaTrfase_cat"/>
</dbReference>
<evidence type="ECO:0000256" key="11">
    <source>
        <dbReference type="PIRSR" id="PIRSR028980-1"/>
    </source>
</evidence>
<dbReference type="RefSeq" id="XP_028527266.1">
    <property type="nucleotide sequence ID" value="XM_028670522.1"/>
</dbReference>
<dbReference type="Gene3D" id="3.30.70.3000">
    <property type="match status" value="1"/>
</dbReference>
<evidence type="ECO:0000256" key="1">
    <source>
        <dbReference type="ARBA" id="ARBA00010113"/>
    </source>
</evidence>
<dbReference type="PIRSF" id="PIRSF028980">
    <property type="entry name" value="tRNAHis_guanylyltransferase"/>
    <property type="match status" value="1"/>
</dbReference>
<feature type="binding site" evidence="12">
    <location>
        <position position="29"/>
    </location>
    <ligand>
        <name>Mg(2+)</name>
        <dbReference type="ChEBI" id="CHEBI:18420"/>
        <label>1</label>
        <note>catalytic</note>
    </ligand>
</feature>
<evidence type="ECO:0000256" key="8">
    <source>
        <dbReference type="ARBA" id="ARBA00022842"/>
    </source>
</evidence>
<reference evidence="15" key="1">
    <citation type="submission" date="2015-04" db="EMBL/GenBank/DDBJ databases">
        <authorList>
            <consortium name="Pathogen Informatics"/>
        </authorList>
    </citation>
    <scope>NUCLEOTIDE SEQUENCE [LARGE SCALE GENOMIC DNA]</scope>
    <source>
        <strain evidence="15">8A</strain>
    </source>
</reference>
<comment type="function">
    <text evidence="10">Adds a GMP to the 5'-end of tRNA(His) after transcription and RNase P cleavage.</text>
</comment>
<dbReference type="PANTHER" id="PTHR12729">
    <property type="entry name" value="TRNA(HIS) GUANYLYLTRANSFERASE-RELATED"/>
    <property type="match status" value="1"/>
</dbReference>
<evidence type="ECO:0000256" key="3">
    <source>
        <dbReference type="ARBA" id="ARBA00022679"/>
    </source>
</evidence>
<dbReference type="PANTHER" id="PTHR12729:SF6">
    <property type="entry name" value="TRNA(HIS) GUANYLYLTRANSFERASE-RELATED"/>
    <property type="match status" value="1"/>
</dbReference>
<dbReference type="AlphaFoldDB" id="A0A1J1GPU9"/>
<dbReference type="InterPro" id="IPR007537">
    <property type="entry name" value="tRNAHis_GuaTrfase_Thg1"/>
</dbReference>
<evidence type="ECO:0000259" key="14">
    <source>
        <dbReference type="Pfam" id="PF14413"/>
    </source>
</evidence>
<dbReference type="OMA" id="WKQHTEI"/>
<feature type="binding site" evidence="11">
    <location>
        <begin position="75"/>
        <end position="76"/>
    </location>
    <ligand>
        <name>GTP</name>
        <dbReference type="ChEBI" id="CHEBI:37565"/>
    </ligand>
</feature>
<organism evidence="15 16">
    <name type="scientific">Plasmodium gallinaceum</name>
    <dbReference type="NCBI Taxonomy" id="5849"/>
    <lineage>
        <taxon>Eukaryota</taxon>
        <taxon>Sar</taxon>
        <taxon>Alveolata</taxon>
        <taxon>Apicomplexa</taxon>
        <taxon>Aconoidasida</taxon>
        <taxon>Haemosporida</taxon>
        <taxon>Plasmodiidae</taxon>
        <taxon>Plasmodium</taxon>
        <taxon>Plasmodium (Haemamoeba)</taxon>
    </lineage>
</organism>
<feature type="domain" description="Thg1 C-terminal" evidence="14">
    <location>
        <begin position="137"/>
        <end position="244"/>
    </location>
</feature>
<keyword evidence="5 10" id="KW-0548">Nucleotidyltransferase</keyword>
<evidence type="ECO:0000256" key="4">
    <source>
        <dbReference type="ARBA" id="ARBA00022694"/>
    </source>
</evidence>
<comment type="cofactor">
    <cofactor evidence="12">
        <name>Mg(2+)</name>
        <dbReference type="ChEBI" id="CHEBI:18420"/>
    </cofactor>
    <text evidence="12">Binds 2 magnesium ions per subunit.</text>
</comment>
<keyword evidence="9 10" id="KW-0342">GTP-binding</keyword>
<comment type="catalytic activity">
    <reaction evidence="10">
        <text>a 5'-end ribonucleotide-tRNA(His) + GTP + ATP + H2O = a 5'-end phospho-guanosine-ribonucleotide-tRNA(His) + AMP + 2 diphosphate + H(+)</text>
        <dbReference type="Rhea" id="RHEA:54564"/>
        <dbReference type="Rhea" id="RHEA-COMP:14193"/>
        <dbReference type="Rhea" id="RHEA-COMP:14917"/>
        <dbReference type="ChEBI" id="CHEBI:15377"/>
        <dbReference type="ChEBI" id="CHEBI:15378"/>
        <dbReference type="ChEBI" id="CHEBI:30616"/>
        <dbReference type="ChEBI" id="CHEBI:33019"/>
        <dbReference type="ChEBI" id="CHEBI:37565"/>
        <dbReference type="ChEBI" id="CHEBI:138282"/>
        <dbReference type="ChEBI" id="CHEBI:141847"/>
        <dbReference type="ChEBI" id="CHEBI:456215"/>
        <dbReference type="EC" id="2.7.7.79"/>
    </reaction>
</comment>
<proteinExistence type="inferred from homology"/>
<evidence type="ECO:0000259" key="13">
    <source>
        <dbReference type="Pfam" id="PF04446"/>
    </source>
</evidence>
<evidence type="ECO:0000256" key="9">
    <source>
        <dbReference type="ARBA" id="ARBA00023134"/>
    </source>
</evidence>
<evidence type="ECO:0000256" key="10">
    <source>
        <dbReference type="PIRNR" id="PIRNR028980"/>
    </source>
</evidence>
<feature type="binding site" evidence="12">
    <location>
        <position position="30"/>
    </location>
    <ligand>
        <name>Mg(2+)</name>
        <dbReference type="ChEBI" id="CHEBI:18420"/>
        <label>1</label>
        <note>catalytic</note>
    </ligand>
</feature>
<keyword evidence="4 10" id="KW-0819">tRNA processing</keyword>
<dbReference type="GO" id="GO:0000287">
    <property type="term" value="F:magnesium ion binding"/>
    <property type="evidence" value="ECO:0007669"/>
    <property type="project" value="UniProtKB-UniRule"/>
</dbReference>
<keyword evidence="7 10" id="KW-0547">Nucleotide-binding</keyword>
<dbReference type="Proteomes" id="UP000220797">
    <property type="component" value="Unassembled WGS sequence"/>
</dbReference>
<evidence type="ECO:0000256" key="6">
    <source>
        <dbReference type="ARBA" id="ARBA00022723"/>
    </source>
</evidence>
<dbReference type="EC" id="2.7.7.79" evidence="2 10"/>